<sequence length="313" mass="31077">MISLRYHVISIAAVFLALAVGVVLGSTTLSRTLLSGLSSENSDLGTEVNQLSAERTALTGQLAEADAFAAAVGPMAVRGALDKRTVVLITTPDARPEDRDGVSEMVKAAGGIVTGEVTLSDAFGDQARADELKEIAMRLLPAGVQLPAATDPGTLAGGLLGPVLLISKEDNKPQASAEESAAALTGLADGGFLKATPDIKPAQLAVVITGGANTGDAAGDRAATIARFATQVDRSGAGAVLVGGRGSADGTGAIGAVRVDTAATSVLSTVDNADSPAGRVVTVMALVEQLDGQAGRYGIAGTAQGVAPGAPQE</sequence>
<dbReference type="Proteomes" id="UP001596157">
    <property type="component" value="Unassembled WGS sequence"/>
</dbReference>
<protein>
    <submittedName>
        <fullName evidence="1">Copper transporter</fullName>
    </submittedName>
</protein>
<evidence type="ECO:0000313" key="1">
    <source>
        <dbReference type="EMBL" id="MFC5289985.1"/>
    </source>
</evidence>
<accession>A0ABW0EWP5</accession>
<dbReference type="EMBL" id="JBHSKF010000014">
    <property type="protein sequence ID" value="MFC5289985.1"/>
    <property type="molecule type" value="Genomic_DNA"/>
</dbReference>
<reference evidence="2" key="1">
    <citation type="journal article" date="2019" name="Int. J. Syst. Evol. Microbiol.">
        <title>The Global Catalogue of Microorganisms (GCM) 10K type strain sequencing project: providing services to taxonomists for standard genome sequencing and annotation.</title>
        <authorList>
            <consortium name="The Broad Institute Genomics Platform"/>
            <consortium name="The Broad Institute Genome Sequencing Center for Infectious Disease"/>
            <person name="Wu L."/>
            <person name="Ma J."/>
        </authorList>
    </citation>
    <scope>NUCLEOTIDE SEQUENCE [LARGE SCALE GENOMIC DNA]</scope>
    <source>
        <strain evidence="2">CCUG 59778</strain>
    </source>
</reference>
<dbReference type="InterPro" id="IPR021522">
    <property type="entry name" value="MctB"/>
</dbReference>
<keyword evidence="2" id="KW-1185">Reference proteome</keyword>
<proteinExistence type="predicted"/>
<evidence type="ECO:0000313" key="2">
    <source>
        <dbReference type="Proteomes" id="UP001596157"/>
    </source>
</evidence>
<comment type="caution">
    <text evidence="1">The sequence shown here is derived from an EMBL/GenBank/DDBJ whole genome shotgun (WGS) entry which is preliminary data.</text>
</comment>
<dbReference type="Pfam" id="PF11382">
    <property type="entry name" value="MctB"/>
    <property type="match status" value="1"/>
</dbReference>
<dbReference type="RefSeq" id="WP_378249857.1">
    <property type="nucleotide sequence ID" value="NZ_JBHSKF010000014.1"/>
</dbReference>
<gene>
    <name evidence="1" type="ORF">ACFPM7_23260</name>
</gene>
<name>A0ABW0EWP5_9PSEU</name>
<organism evidence="1 2">
    <name type="scientific">Actinokineospora guangxiensis</name>
    <dbReference type="NCBI Taxonomy" id="1490288"/>
    <lineage>
        <taxon>Bacteria</taxon>
        <taxon>Bacillati</taxon>
        <taxon>Actinomycetota</taxon>
        <taxon>Actinomycetes</taxon>
        <taxon>Pseudonocardiales</taxon>
        <taxon>Pseudonocardiaceae</taxon>
        <taxon>Actinokineospora</taxon>
    </lineage>
</organism>